<feature type="domain" description="HIT" evidence="2">
    <location>
        <begin position="4"/>
        <end position="107"/>
    </location>
</feature>
<keyword evidence="4" id="KW-1185">Reference proteome</keyword>
<dbReference type="PANTHER" id="PTHR46648:SF1">
    <property type="entry name" value="ADENOSINE 5'-MONOPHOSPHORAMIDASE HNT1"/>
    <property type="match status" value="1"/>
</dbReference>
<evidence type="ECO:0000313" key="3">
    <source>
        <dbReference type="EMBL" id="MBD8042016.1"/>
    </source>
</evidence>
<feature type="short sequence motif" description="Histidine triad motif" evidence="1">
    <location>
        <begin position="91"/>
        <end position="95"/>
    </location>
</feature>
<dbReference type="EMBL" id="JACSPP010000091">
    <property type="protein sequence ID" value="MBD8042016.1"/>
    <property type="molecule type" value="Genomic_DNA"/>
</dbReference>
<evidence type="ECO:0000259" key="2">
    <source>
        <dbReference type="PROSITE" id="PS51084"/>
    </source>
</evidence>
<dbReference type="InterPro" id="IPR001310">
    <property type="entry name" value="Histidine_triad_HIT"/>
</dbReference>
<accession>A0ABR8YCS4</accession>
<protein>
    <submittedName>
        <fullName evidence="3">HIT family protein</fullName>
    </submittedName>
</protein>
<evidence type="ECO:0000256" key="1">
    <source>
        <dbReference type="PROSITE-ProRule" id="PRU00464"/>
    </source>
</evidence>
<dbReference type="RefSeq" id="WP_022039827.1">
    <property type="nucleotide sequence ID" value="NZ_JACSPP010000091.1"/>
</dbReference>
<dbReference type="PANTHER" id="PTHR46648">
    <property type="entry name" value="HIT FAMILY PROTEIN 1"/>
    <property type="match status" value="1"/>
</dbReference>
<dbReference type="Pfam" id="PF01230">
    <property type="entry name" value="HIT"/>
    <property type="match status" value="1"/>
</dbReference>
<sequence>MATIFSKIIAGEIPSYKVAEDDRFYAFLDINPMVKGHTLVVPKREVDYIFDLEDEELAAMHVFAKHVALAIQKVFPCRKVGEAVLGLEVPHAHIHLIPMQSEKDMLFSNPKLQLSDEEFKKIAAAIHEAWEGNA</sequence>
<dbReference type="InterPro" id="IPR036265">
    <property type="entry name" value="HIT-like_sf"/>
</dbReference>
<evidence type="ECO:0000313" key="4">
    <source>
        <dbReference type="Proteomes" id="UP000620874"/>
    </source>
</evidence>
<dbReference type="PRINTS" id="PR00332">
    <property type="entry name" value="HISTRIAD"/>
</dbReference>
<dbReference type="InterPro" id="IPR011146">
    <property type="entry name" value="HIT-like"/>
</dbReference>
<name>A0ABR8YCS4_9BACT</name>
<organism evidence="3 4">
    <name type="scientific">Phocaeicola intestinalis</name>
    <dbReference type="NCBI Taxonomy" id="2762212"/>
    <lineage>
        <taxon>Bacteria</taxon>
        <taxon>Pseudomonadati</taxon>
        <taxon>Bacteroidota</taxon>
        <taxon>Bacteroidia</taxon>
        <taxon>Bacteroidales</taxon>
        <taxon>Bacteroidaceae</taxon>
        <taxon>Phocaeicola</taxon>
    </lineage>
</organism>
<dbReference type="Proteomes" id="UP000620874">
    <property type="component" value="Unassembled WGS sequence"/>
</dbReference>
<proteinExistence type="predicted"/>
<gene>
    <name evidence="3" type="ORF">H9625_16530</name>
</gene>
<dbReference type="SUPFAM" id="SSF54197">
    <property type="entry name" value="HIT-like"/>
    <property type="match status" value="1"/>
</dbReference>
<dbReference type="PROSITE" id="PS51084">
    <property type="entry name" value="HIT_2"/>
    <property type="match status" value="1"/>
</dbReference>
<reference evidence="3 4" key="1">
    <citation type="submission" date="2020-08" db="EMBL/GenBank/DDBJ databases">
        <title>A Genomic Blueprint of the Chicken Gut Microbiome.</title>
        <authorList>
            <person name="Gilroy R."/>
            <person name="Ravi A."/>
            <person name="Getino M."/>
            <person name="Pursley I."/>
            <person name="Horton D.L."/>
            <person name="Alikhan N.-F."/>
            <person name="Baker D."/>
            <person name="Gharbi K."/>
            <person name="Hall N."/>
            <person name="Watson M."/>
            <person name="Adriaenssens E.M."/>
            <person name="Foster-Nyarko E."/>
            <person name="Jarju S."/>
            <person name="Secka A."/>
            <person name="Antonio M."/>
            <person name="Oren A."/>
            <person name="Chaudhuri R."/>
            <person name="La Ragione R.M."/>
            <person name="Hildebrand F."/>
            <person name="Pallen M.J."/>
        </authorList>
    </citation>
    <scope>NUCLEOTIDE SEQUENCE [LARGE SCALE GENOMIC DNA]</scope>
    <source>
        <strain evidence="3 4">Sa1CVN1</strain>
    </source>
</reference>
<dbReference type="Gene3D" id="3.30.428.10">
    <property type="entry name" value="HIT-like"/>
    <property type="match status" value="1"/>
</dbReference>
<comment type="caution">
    <text evidence="3">The sequence shown here is derived from an EMBL/GenBank/DDBJ whole genome shotgun (WGS) entry which is preliminary data.</text>
</comment>